<evidence type="ECO:0000313" key="2">
    <source>
        <dbReference type="Proteomes" id="UP000501534"/>
    </source>
</evidence>
<evidence type="ECO:0000313" key="1">
    <source>
        <dbReference type="EMBL" id="QJR10592.1"/>
    </source>
</evidence>
<gene>
    <name evidence="1" type="ORF">DSM104443_01656</name>
</gene>
<protein>
    <submittedName>
        <fullName evidence="1">Uncharacterized protein</fullName>
    </submittedName>
</protein>
<organism evidence="1 2">
    <name type="scientific">Usitatibacter rugosus</name>
    <dbReference type="NCBI Taxonomy" id="2732067"/>
    <lineage>
        <taxon>Bacteria</taxon>
        <taxon>Pseudomonadati</taxon>
        <taxon>Pseudomonadota</taxon>
        <taxon>Betaproteobacteria</taxon>
        <taxon>Nitrosomonadales</taxon>
        <taxon>Usitatibacteraceae</taxon>
        <taxon>Usitatibacter</taxon>
    </lineage>
</organism>
<name>A0A6M4GU89_9PROT</name>
<sequence>MSEAVPRTVTDANRAAIVQASIGRLESELVGFRTTLENFELDLRMMNARRDVQRSQLAERLDQFDLERKAARTRVLDIHLQMTAATTAEEWKHLSKYERAALVASGR</sequence>
<proteinExistence type="predicted"/>
<keyword evidence="2" id="KW-1185">Reference proteome</keyword>
<reference evidence="1 2" key="1">
    <citation type="submission" date="2020-04" db="EMBL/GenBank/DDBJ databases">
        <title>Usitatibacter rugosus gen. nov., sp. nov. and Usitatibacter palustris sp. nov., novel members of Usitatibacteraceae fam. nov. within the order Nitrosomonadales isolated from soil.</title>
        <authorList>
            <person name="Huber K.J."/>
            <person name="Neumann-Schaal M."/>
            <person name="Geppert A."/>
            <person name="Luckner M."/>
            <person name="Wanner G."/>
            <person name="Overmann J."/>
        </authorList>
    </citation>
    <scope>NUCLEOTIDE SEQUENCE [LARGE SCALE GENOMIC DNA]</scope>
    <source>
        <strain evidence="1 2">0125_3</strain>
    </source>
</reference>
<dbReference type="EMBL" id="CP053069">
    <property type="protein sequence ID" value="QJR10592.1"/>
    <property type="molecule type" value="Genomic_DNA"/>
</dbReference>
<dbReference type="AlphaFoldDB" id="A0A6M4GU89"/>
<accession>A0A6M4GU89</accession>
<dbReference type="KEGG" id="uru:DSM104443_01656"/>
<dbReference type="Proteomes" id="UP000501534">
    <property type="component" value="Chromosome"/>
</dbReference>